<gene>
    <name evidence="2" type="ORF">DFJ67_5263</name>
</gene>
<dbReference type="GO" id="GO:0005524">
    <property type="term" value="F:ATP binding"/>
    <property type="evidence" value="ECO:0007669"/>
    <property type="project" value="InterPro"/>
</dbReference>
<dbReference type="Proteomes" id="UP000256913">
    <property type="component" value="Unassembled WGS sequence"/>
</dbReference>
<dbReference type="SUPFAM" id="SSF52540">
    <property type="entry name" value="P-loop containing nucleoside triphosphate hydrolases"/>
    <property type="match status" value="1"/>
</dbReference>
<dbReference type="InterPro" id="IPR012853">
    <property type="entry name" value="CPT"/>
</dbReference>
<keyword evidence="3" id="KW-1185">Reference proteome</keyword>
<feature type="active site" evidence="1">
    <location>
        <position position="15"/>
    </location>
</feature>
<name>A0A3D9ZTB6_9ACTN</name>
<dbReference type="PIRSF" id="PIRSF007531">
    <property type="entry name" value="CPT"/>
    <property type="match status" value="1"/>
</dbReference>
<evidence type="ECO:0000256" key="1">
    <source>
        <dbReference type="PIRSR" id="PIRSR007531-1"/>
    </source>
</evidence>
<reference evidence="2 3" key="1">
    <citation type="submission" date="2018-08" db="EMBL/GenBank/DDBJ databases">
        <title>Sequencing the genomes of 1000 actinobacteria strains.</title>
        <authorList>
            <person name="Klenk H.-P."/>
        </authorList>
    </citation>
    <scope>NUCLEOTIDE SEQUENCE [LARGE SCALE GENOMIC DNA]</scope>
    <source>
        <strain evidence="2 3">DSM 44099</strain>
    </source>
</reference>
<proteinExistence type="predicted"/>
<comment type="caution">
    <text evidence="2">The sequence shown here is derived from an EMBL/GenBank/DDBJ whole genome shotgun (WGS) entry which is preliminary data.</text>
</comment>
<protein>
    <submittedName>
        <fullName evidence="2">Chloramphenicol 3-O phosphotransferase</fullName>
    </submittedName>
</protein>
<organism evidence="2 3">
    <name type="scientific">Asanoa ferruginea</name>
    <dbReference type="NCBI Taxonomy" id="53367"/>
    <lineage>
        <taxon>Bacteria</taxon>
        <taxon>Bacillati</taxon>
        <taxon>Actinomycetota</taxon>
        <taxon>Actinomycetes</taxon>
        <taxon>Micromonosporales</taxon>
        <taxon>Micromonosporaceae</taxon>
        <taxon>Asanoa</taxon>
    </lineage>
</organism>
<dbReference type="AlphaFoldDB" id="A0A3D9ZTB6"/>
<dbReference type="GO" id="GO:0016740">
    <property type="term" value="F:transferase activity"/>
    <property type="evidence" value="ECO:0007669"/>
    <property type="project" value="UniProtKB-KW"/>
</dbReference>
<dbReference type="InterPro" id="IPR027417">
    <property type="entry name" value="P-loop_NTPase"/>
</dbReference>
<evidence type="ECO:0000313" key="3">
    <source>
        <dbReference type="Proteomes" id="UP000256913"/>
    </source>
</evidence>
<sequence>MLPLLPDPWFLVPVDAIGAMRSTVHTRVLNDAEVSEMLRRTRLGYHRAVAALAATGNDVIMDYPLSEQWRMDDLLDTFTGYDVTLVEVRCAQEELDRRERVRGDRSVGLARSQTLVYAHGEADIVVDTTNTDANECAAAVVVALREVSSPKAFDRLRHRRDWT</sequence>
<dbReference type="Pfam" id="PF07931">
    <property type="entry name" value="CPT"/>
    <property type="match status" value="1"/>
</dbReference>
<dbReference type="EMBL" id="QUMQ01000001">
    <property type="protein sequence ID" value="REF99233.1"/>
    <property type="molecule type" value="Genomic_DNA"/>
</dbReference>
<evidence type="ECO:0000313" key="2">
    <source>
        <dbReference type="EMBL" id="REF99233.1"/>
    </source>
</evidence>
<accession>A0A3D9ZTB6</accession>
<keyword evidence="2" id="KW-0808">Transferase</keyword>
<dbReference type="Gene3D" id="3.40.50.300">
    <property type="entry name" value="P-loop containing nucleotide triphosphate hydrolases"/>
    <property type="match status" value="1"/>
</dbReference>